<dbReference type="SUPFAM" id="SSF54695">
    <property type="entry name" value="POZ domain"/>
    <property type="match status" value="1"/>
</dbReference>
<dbReference type="FunFam" id="3.30.710.10:FF:000114">
    <property type="entry name" value="potassium channel regulatory protein"/>
    <property type="match status" value="1"/>
</dbReference>
<proteinExistence type="predicted"/>
<evidence type="ECO:0000313" key="8">
    <source>
        <dbReference type="Proteomes" id="UP000694850"/>
    </source>
</evidence>
<evidence type="ECO:0000313" key="9">
    <source>
        <dbReference type="RefSeq" id="XP_007943435.1"/>
    </source>
</evidence>
<dbReference type="AlphaFoldDB" id="A0A8B7A649"/>
<evidence type="ECO:0000256" key="5">
    <source>
        <dbReference type="ARBA" id="ARBA00074958"/>
    </source>
</evidence>
<dbReference type="PANTHER" id="PTHR14499">
    <property type="entry name" value="POTASSIUM CHANNEL TETRAMERIZATION DOMAIN-CONTAINING"/>
    <property type="match status" value="1"/>
</dbReference>
<keyword evidence="9" id="KW-0406">Ion transport</keyword>
<evidence type="ECO:0000256" key="4">
    <source>
        <dbReference type="ARBA" id="ARBA00062212"/>
    </source>
</evidence>
<dbReference type="CTD" id="283518"/>
<name>A0A8B7A649_ORYAF</name>
<keyword evidence="9" id="KW-0813">Transport</keyword>
<dbReference type="Proteomes" id="UP000694850">
    <property type="component" value="Unplaced"/>
</dbReference>
<dbReference type="GO" id="GO:0034220">
    <property type="term" value="P:monoatomic ion transmembrane transport"/>
    <property type="evidence" value="ECO:0007669"/>
    <property type="project" value="UniProtKB-KW"/>
</dbReference>
<keyword evidence="8" id="KW-1185">Reference proteome</keyword>
<protein>
    <recommendedName>
        <fullName evidence="5">Potassium channel regulatory protein</fullName>
    </recommendedName>
    <alternativeName>
        <fullName evidence="6">Protein CLLD4</fullName>
    </alternativeName>
</protein>
<sequence length="283" mass="32303">MYCINEPLTCSKGRINSQELVTLNVGGKILTTRSSTLKQFPPPRLARMLDGRDQEFRMVDGHFFVDRDGVLFSFILDFLRTHQLLLPTDFSDYLRLQREAVFYELDSLVDLINQELLQPKPELLEVHFFIGTLKFFFRVFGSCSKTIEMLTGKITVFIEQPSAPTWSTDPFPQMTLLPLPPQRPSCHDLVFQCGSDSATDSQIRYVSIKPDNRKLANGTNVLGLLIDTLLKEGFHLVSTRTVSSEDKTECYSFERMKSPHALTVSKTLKPETTIMLEQAQKKK</sequence>
<organism evidence="8 9">
    <name type="scientific">Orycteropus afer afer</name>
    <dbReference type="NCBI Taxonomy" id="1230840"/>
    <lineage>
        <taxon>Eukaryota</taxon>
        <taxon>Metazoa</taxon>
        <taxon>Chordata</taxon>
        <taxon>Craniata</taxon>
        <taxon>Vertebrata</taxon>
        <taxon>Euteleostomi</taxon>
        <taxon>Mammalia</taxon>
        <taxon>Eutheria</taxon>
        <taxon>Afrotheria</taxon>
        <taxon>Tubulidentata</taxon>
        <taxon>Orycteropodidae</taxon>
        <taxon>Orycteropus</taxon>
    </lineage>
</organism>
<evidence type="ECO:0000256" key="6">
    <source>
        <dbReference type="ARBA" id="ARBA00076430"/>
    </source>
</evidence>
<dbReference type="GO" id="GO:0051260">
    <property type="term" value="P:protein homooligomerization"/>
    <property type="evidence" value="ECO:0007669"/>
    <property type="project" value="InterPro"/>
</dbReference>
<dbReference type="InterPro" id="IPR003131">
    <property type="entry name" value="T1-type_BTB"/>
</dbReference>
<gene>
    <name evidence="9" type="primary">KCNRG</name>
</gene>
<comment type="function">
    <text evidence="3">Inhibits potassium fluxes in cells. May regulate Kv1 family channel proteins by retaining a fraction of channels in endomembranes.</text>
</comment>
<evidence type="ECO:0000259" key="7">
    <source>
        <dbReference type="SMART" id="SM00225"/>
    </source>
</evidence>
<dbReference type="RefSeq" id="XP_007943435.1">
    <property type="nucleotide sequence ID" value="XM_007945244.1"/>
</dbReference>
<dbReference type="GeneID" id="103200693"/>
<dbReference type="PANTHER" id="PTHR14499:SF5">
    <property type="entry name" value="POTASSIUM CHANNEL REGULATORY PROTEIN"/>
    <property type="match status" value="1"/>
</dbReference>
<evidence type="ECO:0000256" key="1">
    <source>
        <dbReference type="ARBA" id="ARBA00004240"/>
    </source>
</evidence>
<evidence type="ECO:0000256" key="3">
    <source>
        <dbReference type="ARBA" id="ARBA00059762"/>
    </source>
</evidence>
<reference evidence="9" key="1">
    <citation type="submission" date="2025-08" db="UniProtKB">
        <authorList>
            <consortium name="RefSeq"/>
        </authorList>
    </citation>
    <scope>IDENTIFICATION</scope>
</reference>
<feature type="domain" description="BTB" evidence="7">
    <location>
        <begin position="19"/>
        <end position="120"/>
    </location>
</feature>
<dbReference type="Pfam" id="PF02214">
    <property type="entry name" value="BTB_2"/>
    <property type="match status" value="1"/>
</dbReference>
<evidence type="ECO:0000256" key="2">
    <source>
        <dbReference type="ARBA" id="ARBA00022824"/>
    </source>
</evidence>
<dbReference type="GO" id="GO:0005783">
    <property type="term" value="C:endoplasmic reticulum"/>
    <property type="evidence" value="ECO:0007669"/>
    <property type="project" value="UniProtKB-SubCell"/>
</dbReference>
<dbReference type="OrthoDB" id="10025005at2759"/>
<dbReference type="InterPro" id="IPR011333">
    <property type="entry name" value="SKP1/BTB/POZ_sf"/>
</dbReference>
<comment type="subunit">
    <text evidence="4">Can form homooligomers. Interacts with KCNA1 (via cytoplasmic N-terminal domain) and KCNA4.</text>
</comment>
<accession>A0A8B7A649</accession>
<dbReference type="Gene3D" id="3.30.710.10">
    <property type="entry name" value="Potassium Channel Kv1.1, Chain A"/>
    <property type="match status" value="1"/>
</dbReference>
<dbReference type="SMART" id="SM00225">
    <property type="entry name" value="BTB"/>
    <property type="match status" value="1"/>
</dbReference>
<keyword evidence="9" id="KW-0407">Ion channel</keyword>
<comment type="subcellular location">
    <subcellularLocation>
        <location evidence="1">Endoplasmic reticulum</location>
    </subcellularLocation>
</comment>
<keyword evidence="2" id="KW-0256">Endoplasmic reticulum</keyword>
<dbReference type="InterPro" id="IPR000210">
    <property type="entry name" value="BTB/POZ_dom"/>
</dbReference>